<dbReference type="HOGENOM" id="CLU_155761_0_3_9"/>
<dbReference type="STRING" id="1291742.LOOC260_111090"/>
<dbReference type="Proteomes" id="UP000031620">
    <property type="component" value="Chromosome"/>
</dbReference>
<proteinExistence type="predicted"/>
<gene>
    <name evidence="1" type="ORF">LOOC260_111090</name>
</gene>
<evidence type="ECO:0000313" key="1">
    <source>
        <dbReference type="EMBL" id="BAP85648.1"/>
    </source>
</evidence>
<dbReference type="EMBL" id="AP014680">
    <property type="protein sequence ID" value="BAP85648.1"/>
    <property type="molecule type" value="Genomic_DNA"/>
</dbReference>
<reference evidence="1 2" key="1">
    <citation type="submission" date="2014-11" db="EMBL/GenBank/DDBJ databases">
        <title>Complete genome sequence and analysis of Lactobacillus hokkaidonensis LOOC260T.</title>
        <authorList>
            <person name="Tanizawa Y."/>
            <person name="Tohno M."/>
            <person name="Kaminuma E."/>
            <person name="Nakamura Y."/>
            <person name="Arita M."/>
        </authorList>
    </citation>
    <scope>NUCLEOTIDE SEQUENCE [LARGE SCALE GENOMIC DNA]</scope>
    <source>
        <strain evidence="1 2">LOOC260</strain>
    </source>
</reference>
<dbReference type="RefSeq" id="WP_041095295.1">
    <property type="nucleotide sequence ID" value="NZ_AP014680.1"/>
</dbReference>
<dbReference type="InterPro" id="IPR035093">
    <property type="entry name" value="RelE/ParE_toxin_dom_sf"/>
</dbReference>
<protein>
    <submittedName>
        <fullName evidence="1">Toxin RelE</fullName>
    </submittedName>
</protein>
<organism evidence="1 2">
    <name type="scientific">Paucilactobacillus hokkaidonensis JCM 18461</name>
    <dbReference type="NCBI Taxonomy" id="1291742"/>
    <lineage>
        <taxon>Bacteria</taxon>
        <taxon>Bacillati</taxon>
        <taxon>Bacillota</taxon>
        <taxon>Bacilli</taxon>
        <taxon>Lactobacillales</taxon>
        <taxon>Lactobacillaceae</taxon>
        <taxon>Paucilactobacillus</taxon>
    </lineage>
</organism>
<dbReference type="AlphaFoldDB" id="A0A0A1GXL2"/>
<dbReference type="Gene3D" id="3.30.2310.20">
    <property type="entry name" value="RelE-like"/>
    <property type="match status" value="1"/>
</dbReference>
<dbReference type="KEGG" id="lho:LOOC260_111090"/>
<name>A0A0A1GXL2_9LACO</name>
<evidence type="ECO:0000313" key="2">
    <source>
        <dbReference type="Proteomes" id="UP000031620"/>
    </source>
</evidence>
<sequence>MVKTFQVNYLKAASHEYKNLDGSQKIFIDKAIARIEHYGMNCGQELHGALIGYRKLKNRKMGLRIIFGKAANSIEIIDIIAIGKRADNEVYNDAVRRLNK</sequence>
<accession>A0A0A1GXL2</accession>